<organism evidence="3 4">
    <name type="scientific">Anaeromicrobium sediminis</name>
    <dbReference type="NCBI Taxonomy" id="1478221"/>
    <lineage>
        <taxon>Bacteria</taxon>
        <taxon>Bacillati</taxon>
        <taxon>Bacillota</taxon>
        <taxon>Clostridia</taxon>
        <taxon>Peptostreptococcales</taxon>
        <taxon>Thermotaleaceae</taxon>
        <taxon>Anaeromicrobium</taxon>
    </lineage>
</organism>
<sequence length="548" mass="63572">MKCAIYSRKSKFTGVGDSIENQIQLCKEYAMKTFNLSNEDFIVYEDEGFSGGSMDRPEFKKMLLDAKFKSFNMLICYRLDRISRNVADFSFLIEELNNYNISFISIKEHFDTSTPMGRAMMYIASVFAQLERETIGERIRDNMLQLAKDGHWLGGICPTGFKSTCIKVEDEKKKIKKIYNLESIPDEIRTIGLIFNKFLDLKSLTQLENYCMEKNIKSKNNINFSPITLRNILTNPVYAVADLNIYNYFITNNYSIYGHKNLFNGKHGIMAYNKTIQKKNISNKLRTPSEWIITIGSHKGVIPSEKWITVQNILSQNSFKSFRRRKSSQALLSGILYCKNCGARMRPKIGRTNKNGLKSFYYICENKIKSKKSHCSIKNIQGNELDKTLLENLKVSFQKNPIFIEALCKSDFTFTRTKKNSDLILLKNIIKKKEFQIQQLVQSISYSEEESIRKYIFKEIRTLEEDLNKLEGKYKIMYDKFTAQSDKFNLDDLADTIGNFHKLIDLLSNVEKISLINSLIEKIIWDGNIVEVIFMGSNIKNNSYKKDC</sequence>
<dbReference type="Gene3D" id="3.90.1750.20">
    <property type="entry name" value="Putative Large Serine Recombinase, Chain B, Domain 2"/>
    <property type="match status" value="1"/>
</dbReference>
<dbReference type="GO" id="GO:0003677">
    <property type="term" value="F:DNA binding"/>
    <property type="evidence" value="ECO:0007669"/>
    <property type="project" value="InterPro"/>
</dbReference>
<proteinExistence type="predicted"/>
<gene>
    <name evidence="3" type="ORF">CCE28_00440</name>
</gene>
<dbReference type="InterPro" id="IPR036162">
    <property type="entry name" value="Resolvase-like_N_sf"/>
</dbReference>
<keyword evidence="4" id="KW-1185">Reference proteome</keyword>
<name>A0A267MPW3_9FIRM</name>
<dbReference type="Pfam" id="PF00239">
    <property type="entry name" value="Resolvase"/>
    <property type="match status" value="1"/>
</dbReference>
<feature type="domain" description="Resolvase/invertase-type recombinase catalytic" evidence="2">
    <location>
        <begin position="2"/>
        <end position="150"/>
    </location>
</feature>
<dbReference type="InterPro" id="IPR006119">
    <property type="entry name" value="Resolv_N"/>
</dbReference>
<dbReference type="CDD" id="cd03768">
    <property type="entry name" value="SR_ResInv"/>
    <property type="match status" value="1"/>
</dbReference>
<dbReference type="SUPFAM" id="SSF53041">
    <property type="entry name" value="Resolvase-like"/>
    <property type="match status" value="1"/>
</dbReference>
<comment type="caution">
    <text evidence="3">The sequence shown here is derived from an EMBL/GenBank/DDBJ whole genome shotgun (WGS) entry which is preliminary data.</text>
</comment>
<dbReference type="InterPro" id="IPR025827">
    <property type="entry name" value="Zn_ribbon_recom_dom"/>
</dbReference>
<dbReference type="InterPro" id="IPR038109">
    <property type="entry name" value="DNA_bind_recomb_sf"/>
</dbReference>
<accession>A0A267MPW3</accession>
<dbReference type="InterPro" id="IPR050639">
    <property type="entry name" value="SSR_resolvase"/>
</dbReference>
<feature type="coiled-coil region" evidence="1">
    <location>
        <begin position="453"/>
        <end position="480"/>
    </location>
</feature>
<dbReference type="Gene3D" id="3.40.50.1390">
    <property type="entry name" value="Resolvase, N-terminal catalytic domain"/>
    <property type="match status" value="1"/>
</dbReference>
<evidence type="ECO:0000256" key="1">
    <source>
        <dbReference type="SAM" id="Coils"/>
    </source>
</evidence>
<dbReference type="SMART" id="SM00857">
    <property type="entry name" value="Resolvase"/>
    <property type="match status" value="1"/>
</dbReference>
<protein>
    <submittedName>
        <fullName evidence="3">Resolvase</fullName>
    </submittedName>
</protein>
<dbReference type="InterPro" id="IPR011109">
    <property type="entry name" value="DNA_bind_recombinase_dom"/>
</dbReference>
<dbReference type="PANTHER" id="PTHR30461:SF23">
    <property type="entry name" value="DNA RECOMBINASE-RELATED"/>
    <property type="match status" value="1"/>
</dbReference>
<evidence type="ECO:0000313" key="3">
    <source>
        <dbReference type="EMBL" id="PAB60935.1"/>
    </source>
</evidence>
<dbReference type="Proteomes" id="UP000216024">
    <property type="component" value="Unassembled WGS sequence"/>
</dbReference>
<dbReference type="RefSeq" id="WP_095129861.1">
    <property type="nucleotide sequence ID" value="NZ_NIBG01000001.1"/>
</dbReference>
<evidence type="ECO:0000259" key="2">
    <source>
        <dbReference type="PROSITE" id="PS51736"/>
    </source>
</evidence>
<dbReference type="Pfam" id="PF13408">
    <property type="entry name" value="Zn_ribbon_recom"/>
    <property type="match status" value="1"/>
</dbReference>
<keyword evidence="1" id="KW-0175">Coiled coil</keyword>
<dbReference type="GO" id="GO:0000150">
    <property type="term" value="F:DNA strand exchange activity"/>
    <property type="evidence" value="ECO:0007669"/>
    <property type="project" value="InterPro"/>
</dbReference>
<dbReference type="OrthoDB" id="9781670at2"/>
<dbReference type="AlphaFoldDB" id="A0A267MPW3"/>
<dbReference type="EMBL" id="NIBG01000001">
    <property type="protein sequence ID" value="PAB60935.1"/>
    <property type="molecule type" value="Genomic_DNA"/>
</dbReference>
<dbReference type="PANTHER" id="PTHR30461">
    <property type="entry name" value="DNA-INVERTASE FROM LAMBDOID PROPHAGE"/>
    <property type="match status" value="1"/>
</dbReference>
<reference evidence="3 4" key="1">
    <citation type="submission" date="2017-06" db="EMBL/GenBank/DDBJ databases">
        <title>Draft genome sequence of anaerobic fermentative bacterium Anaeromicrobium sediminis DY2726D isolated from West Pacific Ocean sediments.</title>
        <authorList>
            <person name="Zeng X."/>
        </authorList>
    </citation>
    <scope>NUCLEOTIDE SEQUENCE [LARGE SCALE GENOMIC DNA]</scope>
    <source>
        <strain evidence="3 4">DY2726D</strain>
    </source>
</reference>
<dbReference type="Pfam" id="PF07508">
    <property type="entry name" value="Recombinase"/>
    <property type="match status" value="1"/>
</dbReference>
<dbReference type="PROSITE" id="PS51736">
    <property type="entry name" value="RECOMBINASES_3"/>
    <property type="match status" value="1"/>
</dbReference>
<evidence type="ECO:0000313" key="4">
    <source>
        <dbReference type="Proteomes" id="UP000216024"/>
    </source>
</evidence>